<sequence length="226" mass="26385">DQWRLTQEKVAKLQELVQEQLEKGHIRPTTSPWNTPVFVIPKKSGKWRLLHDLRKINEVMEDMGALRPGLPSPSMIPRDWDVLIIDLKDCFFTIPLPEQDATRFAFSVPSVNKAEPMKRYHWMVLPQGMKNSPTMCQIVVDWALKPVREKWPQYIIYHYVDDILLAGSQLNKPELIDELTITLKEVGLQIALEKVQCQSPWNYLGWKIMQTAIFPQKLQLRSEIKT</sequence>
<keyword evidence="4" id="KW-0548">Nucleotidyltransferase</keyword>
<dbReference type="Gene3D" id="3.10.10.10">
    <property type="entry name" value="HIV Type 1 Reverse Transcriptase, subunit A, domain 1"/>
    <property type="match status" value="1"/>
</dbReference>
<dbReference type="EC" id="3.1.26.4" evidence="2"/>
<keyword evidence="5" id="KW-0540">Nuclease</keyword>
<dbReference type="Gene3D" id="3.30.70.270">
    <property type="match status" value="1"/>
</dbReference>
<evidence type="ECO:0000256" key="1">
    <source>
        <dbReference type="ARBA" id="ARBA00010879"/>
    </source>
</evidence>
<dbReference type="GO" id="GO:0003964">
    <property type="term" value="F:RNA-directed DNA polymerase activity"/>
    <property type="evidence" value="ECO:0007669"/>
    <property type="project" value="UniProtKB-KW"/>
</dbReference>
<keyword evidence="7" id="KW-0378">Hydrolase</keyword>
<feature type="non-terminal residue" evidence="10">
    <location>
        <position position="1"/>
    </location>
</feature>
<evidence type="ECO:0000259" key="9">
    <source>
        <dbReference type="PROSITE" id="PS50878"/>
    </source>
</evidence>
<evidence type="ECO:0000256" key="6">
    <source>
        <dbReference type="ARBA" id="ARBA00022759"/>
    </source>
</evidence>
<dbReference type="PROSITE" id="PS50878">
    <property type="entry name" value="RT_POL"/>
    <property type="match status" value="1"/>
</dbReference>
<organism evidence="10 11">
    <name type="scientific">Haliaeetus albicilla</name>
    <name type="common">White-tailed sea-eagle</name>
    <name type="synonym">Falco albicilla</name>
    <dbReference type="NCBI Taxonomy" id="8969"/>
    <lineage>
        <taxon>Eukaryota</taxon>
        <taxon>Metazoa</taxon>
        <taxon>Chordata</taxon>
        <taxon>Craniata</taxon>
        <taxon>Vertebrata</taxon>
        <taxon>Euteleostomi</taxon>
        <taxon>Archelosauria</taxon>
        <taxon>Archosauria</taxon>
        <taxon>Dinosauria</taxon>
        <taxon>Saurischia</taxon>
        <taxon>Theropoda</taxon>
        <taxon>Coelurosauria</taxon>
        <taxon>Aves</taxon>
        <taxon>Neognathae</taxon>
        <taxon>Neoaves</taxon>
        <taxon>Telluraves</taxon>
        <taxon>Accipitrimorphae</taxon>
        <taxon>Accipitriformes</taxon>
        <taxon>Accipitridae</taxon>
        <taxon>Accipitrinae</taxon>
        <taxon>Haliaeetus</taxon>
    </lineage>
</organism>
<reference evidence="10 11" key="1">
    <citation type="submission" date="2014-04" db="EMBL/GenBank/DDBJ databases">
        <title>Genome evolution of avian class.</title>
        <authorList>
            <person name="Zhang G."/>
            <person name="Li C."/>
        </authorList>
    </citation>
    <scope>NUCLEOTIDE SEQUENCE [LARGE SCALE GENOMIC DNA]</scope>
    <source>
        <strain evidence="10">BGI_N329</strain>
    </source>
</reference>
<dbReference type="InterPro" id="IPR000477">
    <property type="entry name" value="RT_dom"/>
</dbReference>
<dbReference type="PANTHER" id="PTHR41694">
    <property type="entry name" value="ENDOGENOUS RETROVIRUS GROUP K MEMBER POL PROTEIN"/>
    <property type="match status" value="1"/>
</dbReference>
<dbReference type="GO" id="GO:0035613">
    <property type="term" value="F:RNA stem-loop binding"/>
    <property type="evidence" value="ECO:0007669"/>
    <property type="project" value="TreeGrafter"/>
</dbReference>
<dbReference type="PANTHER" id="PTHR41694:SF3">
    <property type="entry name" value="RNA-DIRECTED DNA POLYMERASE-RELATED"/>
    <property type="match status" value="1"/>
</dbReference>
<dbReference type="Proteomes" id="UP000054379">
    <property type="component" value="Unassembled WGS sequence"/>
</dbReference>
<feature type="domain" description="Reverse transcriptase" evidence="9">
    <location>
        <begin position="21"/>
        <end position="208"/>
    </location>
</feature>
<evidence type="ECO:0000313" key="10">
    <source>
        <dbReference type="EMBL" id="KFQ11786.1"/>
    </source>
</evidence>
<evidence type="ECO:0000313" key="11">
    <source>
        <dbReference type="Proteomes" id="UP000054379"/>
    </source>
</evidence>
<accession>A0A091PWR4</accession>
<evidence type="ECO:0000256" key="7">
    <source>
        <dbReference type="ARBA" id="ARBA00022801"/>
    </source>
</evidence>
<dbReference type="SUPFAM" id="SSF56672">
    <property type="entry name" value="DNA/RNA polymerases"/>
    <property type="match status" value="1"/>
</dbReference>
<evidence type="ECO:0000256" key="2">
    <source>
        <dbReference type="ARBA" id="ARBA00012180"/>
    </source>
</evidence>
<dbReference type="Pfam" id="PF00078">
    <property type="entry name" value="RVT_1"/>
    <property type="match status" value="1"/>
</dbReference>
<dbReference type="InterPro" id="IPR043502">
    <property type="entry name" value="DNA/RNA_pol_sf"/>
</dbReference>
<feature type="non-terminal residue" evidence="10">
    <location>
        <position position="226"/>
    </location>
</feature>
<comment type="similarity">
    <text evidence="1">Belongs to the beta type-B retroviral polymerase family. HERV class-II K(HML-2) pol subfamily.</text>
</comment>
<keyword evidence="6" id="KW-0255">Endonuclease</keyword>
<dbReference type="AlphaFoldDB" id="A0A091PWR4"/>
<dbReference type="EMBL" id="KK666599">
    <property type="protein sequence ID" value="KFQ11786.1"/>
    <property type="molecule type" value="Genomic_DNA"/>
</dbReference>
<proteinExistence type="inferred from homology"/>
<keyword evidence="8" id="KW-0695">RNA-directed DNA polymerase</keyword>
<dbReference type="GO" id="GO:0004523">
    <property type="term" value="F:RNA-DNA hybrid ribonuclease activity"/>
    <property type="evidence" value="ECO:0007669"/>
    <property type="project" value="UniProtKB-EC"/>
</dbReference>
<dbReference type="InterPro" id="IPR043128">
    <property type="entry name" value="Rev_trsase/Diguanyl_cyclase"/>
</dbReference>
<evidence type="ECO:0000256" key="5">
    <source>
        <dbReference type="ARBA" id="ARBA00022722"/>
    </source>
</evidence>
<evidence type="ECO:0000256" key="3">
    <source>
        <dbReference type="ARBA" id="ARBA00022679"/>
    </source>
</evidence>
<protein>
    <recommendedName>
        <fullName evidence="2">ribonuclease H</fullName>
        <ecNumber evidence="2">3.1.26.4</ecNumber>
    </recommendedName>
</protein>
<name>A0A091PWR4_HALAL</name>
<gene>
    <name evidence="10" type="ORF">N329_00925</name>
</gene>
<keyword evidence="3" id="KW-0808">Transferase</keyword>
<evidence type="ECO:0000256" key="4">
    <source>
        <dbReference type="ARBA" id="ARBA00022695"/>
    </source>
</evidence>
<evidence type="ECO:0000256" key="8">
    <source>
        <dbReference type="ARBA" id="ARBA00022918"/>
    </source>
</evidence>